<feature type="region of interest" description="DNA-binding and helicase activity, interacts with RecC" evidence="15">
    <location>
        <begin position="1"/>
        <end position="856"/>
    </location>
</feature>
<evidence type="ECO:0000256" key="12">
    <source>
        <dbReference type="ARBA" id="ARBA00023235"/>
    </source>
</evidence>
<dbReference type="Gene3D" id="3.90.320.10">
    <property type="match status" value="1"/>
</dbReference>
<dbReference type="GO" id="GO:0008854">
    <property type="term" value="F:exodeoxyribonuclease V activity"/>
    <property type="evidence" value="ECO:0007669"/>
    <property type="project" value="UniProtKB-EC"/>
</dbReference>
<evidence type="ECO:0000256" key="8">
    <source>
        <dbReference type="ARBA" id="ARBA00022840"/>
    </source>
</evidence>
<dbReference type="GO" id="GO:0005524">
    <property type="term" value="F:ATP binding"/>
    <property type="evidence" value="ECO:0007669"/>
    <property type="project" value="UniProtKB-UniRule"/>
</dbReference>
<dbReference type="InterPro" id="IPR011604">
    <property type="entry name" value="PDDEXK-like_dom_sf"/>
</dbReference>
<evidence type="ECO:0000256" key="7">
    <source>
        <dbReference type="ARBA" id="ARBA00022839"/>
    </source>
</evidence>
<comment type="miscellaneous">
    <text evidence="15">In the RecBCD complex, RecB has a slow 3'-5' helicase, an exonuclease activity and loads RecA onto ssDNA, RecD has a fast 5'-3' helicase activity, while RecC stimulates the ATPase and processivity of the RecB helicase and contributes to recognition of the Chi site.</text>
</comment>
<name>A0A418YAD4_9GAMM</name>
<dbReference type="PANTHER" id="PTHR11070">
    <property type="entry name" value="UVRD / RECB / PCRA DNA HELICASE FAMILY MEMBER"/>
    <property type="match status" value="1"/>
</dbReference>
<comment type="catalytic activity">
    <reaction evidence="13 15">
        <text>Couples ATP hydrolysis with the unwinding of duplex DNA by translocating in the 3'-5' direction.</text>
        <dbReference type="EC" id="5.6.2.4"/>
    </reaction>
</comment>
<dbReference type="AlphaFoldDB" id="A0A418YAD4"/>
<keyword evidence="1 15" id="KW-0540">Nuclease</keyword>
<comment type="subunit">
    <text evidence="15">Heterotrimer of RecB, RecC and RecD. All subunits contribute to DNA-binding. Interacts with RecA.</text>
</comment>
<dbReference type="Gene3D" id="3.40.50.300">
    <property type="entry name" value="P-loop containing nucleotide triphosphate hydrolases"/>
    <property type="match status" value="2"/>
</dbReference>
<dbReference type="Gene3D" id="1.10.3170.10">
    <property type="entry name" value="Recbcd, chain B, domain 2"/>
    <property type="match status" value="1"/>
</dbReference>
<evidence type="ECO:0000256" key="5">
    <source>
        <dbReference type="ARBA" id="ARBA00022801"/>
    </source>
</evidence>
<comment type="catalytic activity">
    <reaction evidence="15">
        <text>Exonucleolytic cleavage (in the presence of ATP) in either 5'- to 3'- or 3'- to 5'-direction to yield 5'-phosphooligonucleotides.</text>
        <dbReference type="EC" id="3.1.11.5"/>
    </reaction>
</comment>
<evidence type="ECO:0000256" key="16">
    <source>
        <dbReference type="PROSITE-ProRule" id="PRU00560"/>
    </source>
</evidence>
<dbReference type="InterPro" id="IPR000212">
    <property type="entry name" value="DNA_helicase_UvrD/REP"/>
</dbReference>
<evidence type="ECO:0000256" key="9">
    <source>
        <dbReference type="ARBA" id="ARBA00022842"/>
    </source>
</evidence>
<dbReference type="CDD" id="cd22352">
    <property type="entry name" value="RecB_C-like"/>
    <property type="match status" value="1"/>
</dbReference>
<reference evidence="19 20" key="1">
    <citation type="submission" date="2018-09" db="EMBL/GenBank/DDBJ databases">
        <authorList>
            <person name="Wang F."/>
        </authorList>
    </citation>
    <scope>NUCLEOTIDE SEQUENCE [LARGE SCALE GENOMIC DNA]</scope>
    <source>
        <strain evidence="19 20">PLHSC7-2</strain>
    </source>
</reference>
<dbReference type="OrthoDB" id="9810135at2"/>
<proteinExistence type="inferred from homology"/>
<feature type="binding site" evidence="15">
    <location>
        <position position="1081"/>
    </location>
    <ligand>
        <name>Mg(2+)</name>
        <dbReference type="ChEBI" id="CHEBI:18420"/>
    </ligand>
</feature>
<dbReference type="EC" id="3.1.11.5" evidence="15"/>
<evidence type="ECO:0000256" key="15">
    <source>
        <dbReference type="HAMAP-Rule" id="MF_01485"/>
    </source>
</evidence>
<dbReference type="GO" id="GO:0016887">
    <property type="term" value="F:ATP hydrolysis activity"/>
    <property type="evidence" value="ECO:0007669"/>
    <property type="project" value="RHEA"/>
</dbReference>
<keyword evidence="4 15" id="KW-0227">DNA damage</keyword>
<evidence type="ECO:0000256" key="1">
    <source>
        <dbReference type="ARBA" id="ARBA00022722"/>
    </source>
</evidence>
<dbReference type="NCBIfam" id="TIGR00609">
    <property type="entry name" value="recB"/>
    <property type="match status" value="1"/>
</dbReference>
<evidence type="ECO:0000256" key="3">
    <source>
        <dbReference type="ARBA" id="ARBA00022741"/>
    </source>
</evidence>
<dbReference type="GO" id="GO:0000724">
    <property type="term" value="P:double-strand break repair via homologous recombination"/>
    <property type="evidence" value="ECO:0007669"/>
    <property type="project" value="UniProtKB-UniRule"/>
</dbReference>
<evidence type="ECO:0000256" key="10">
    <source>
        <dbReference type="ARBA" id="ARBA00023125"/>
    </source>
</evidence>
<comment type="domain">
    <text evidence="15">The N-terminal DNA-binding domain is a ssDNA-dependent ATPase and has ATP-dependent 3'-5' helicase function. This domain interacts with RecC.</text>
</comment>
<comment type="function">
    <text evidence="15">A helicase/nuclease that prepares dsDNA breaks (DSB) for recombinational DNA repair. Binds to DSBs and unwinds DNA via a highly rapid and processive ATP-dependent bidirectional helicase activity. Unwinds dsDNA until it encounters a Chi (crossover hotspot instigator) sequence from the 3' direction. Cuts ssDNA a few nucleotides 3' to the Chi site. The properties and activities of the enzyme are changed at Chi. The Chi-altered holoenzyme produces a long 3'-ssDNA overhang and facilitates RecA-binding to the ssDNA for homologous DNA recombination and repair. Holoenzyme degrades any linearized DNA that is unable to undergo homologous recombination. In the holoenzyme this subunit contributes ATPase, 3'-5' helicase, exonuclease activity and loads RecA onto ssDNA.</text>
</comment>
<comment type="cofactor">
    <cofactor evidence="15">
        <name>Mg(2+)</name>
        <dbReference type="ChEBI" id="CHEBI:18420"/>
    </cofactor>
    <text evidence="15">Binds 1 Mg(2+) ion per subunit.</text>
</comment>
<feature type="domain" description="UvrD-like helicase ATP-binding" evidence="17">
    <location>
        <begin position="1"/>
        <end position="448"/>
    </location>
</feature>
<dbReference type="GO" id="GO:0003677">
    <property type="term" value="F:DNA binding"/>
    <property type="evidence" value="ECO:0007669"/>
    <property type="project" value="UniProtKB-UniRule"/>
</dbReference>
<feature type="domain" description="UvrD-like helicase C-terminal" evidence="18">
    <location>
        <begin position="467"/>
        <end position="749"/>
    </location>
</feature>
<dbReference type="SUPFAM" id="SSF52540">
    <property type="entry name" value="P-loop containing nucleoside triphosphate hydrolases"/>
    <property type="match status" value="1"/>
</dbReference>
<dbReference type="InterPro" id="IPR004586">
    <property type="entry name" value="RecB"/>
</dbReference>
<sequence>MAQQLQPLTFPLHGQRLIEASAGTGKTYTIASLVLRLLLGHGGEGVKRETPVSIDQILVVTFTEAATAELRDRIRKRIKLQKQYFKLGEADSNDPVAVALLNDISDHEWAQQVLQSAERQMDEAAVFTIHGFCQRMLKQHAFESGSLFEAELVQEQGAMIQQAVNDYWRIHFYPLPPAETQAVYEIWSEPQQLQQDLHALLHQSEVDILPAVKEFDLSAAFQANLNNIEQFKQQWREVADDIMMIIGQSDVSKRSYSKKNLPAWFHQVNNWAQQDVTSCQLPDKLDKFSQTALFDKTPKGEAPQHHVFEQVDDLLASDLSLKEPLLVHAMSWVKQRLTKHKRQTNELNFDDLLVNLDLALQSEQGQQLQQSIVSAFPVAMIDEFQDTDPVQYRIFTYLYGQQSSAGLFMIGDPKQAIYGFRGADIFTYIHARRSVLDHYTLDNNYRSTAAMINGVNQIFAQAPAPFIYEHDIAFMPVNFPQGKAEKTWCLLDTPQAAVNVWLAEPESGTQNKNDYLQTMALTCANQINRILTGSDSGHCFMQVKGRAQPTPIKAGSIAVLVRTGTEATRIKAALSQQGIKSVYLSNRESVFGCQQAVDLYRILAAVLTPSDDRLLRAMLACELFNFSLLELDEFCQDEQRWEALIAEFVEYRQLWLQQGILPMLRQLFSQRGICARLMSGLEGERTLTDLLHLGELLQQASAEQDGPFALLRWFLEHINHANGHDDEQQLRLESDQDLVQIVTIHKSKGLEYDFVFLPFICSFRAASTALFHHPESGLATLDLFKEPQHLELADTERLAEDLRLLYVALTRSVFACYLGVSPLKARAGKSVTTDLHRSALGYLLQHGQEQDLPQLKQALQSLTEKCADIALWPVDTQAEPRYQALAKQQQRVAPLDLNHEIERNWWVTSYSSLSRGHGEASLAQKEDVEVAVEQLDEPGKSVFTFHKGARAGTFLHTLFEQFDFTQTSTEYLAPIIAEQLENEGYEADWLPVLTPWIQQVLQQNLGQGFALEHIKPAQCLIEMEFFLPMASINAADVNALLQGYDDLSKVAGALNFATVQGMLKGFIDLTFEHQGKYYVLDYKSNYLGDTLQDYNTENMQRAMIEHRYDFQYQLYSLALHRFLQQRLPNYDYQQHFGGVYYLFLRGMQGEQQGVFYHRPALSFIEQLDQVFRGEHLSEPVQGVLC</sequence>
<dbReference type="GO" id="GO:0005829">
    <property type="term" value="C:cytosol"/>
    <property type="evidence" value="ECO:0007669"/>
    <property type="project" value="TreeGrafter"/>
</dbReference>
<evidence type="ECO:0000313" key="19">
    <source>
        <dbReference type="EMBL" id="RJG39484.1"/>
    </source>
</evidence>
<keyword evidence="6 15" id="KW-0347">Helicase</keyword>
<dbReference type="Pfam" id="PF12705">
    <property type="entry name" value="PDDEXK_1"/>
    <property type="match status" value="1"/>
</dbReference>
<evidence type="ECO:0000256" key="14">
    <source>
        <dbReference type="ARBA" id="ARBA00048988"/>
    </source>
</evidence>
<dbReference type="GO" id="GO:0009338">
    <property type="term" value="C:exodeoxyribonuclease V complex"/>
    <property type="evidence" value="ECO:0007669"/>
    <property type="project" value="TreeGrafter"/>
</dbReference>
<evidence type="ECO:0000256" key="11">
    <source>
        <dbReference type="ARBA" id="ARBA00023204"/>
    </source>
</evidence>
<keyword evidence="12 15" id="KW-0413">Isomerase</keyword>
<feature type="binding site" evidence="16">
    <location>
        <begin position="20"/>
        <end position="27"/>
    </location>
    <ligand>
        <name>ATP</name>
        <dbReference type="ChEBI" id="CHEBI:30616"/>
    </ligand>
</feature>
<dbReference type="EMBL" id="QZCH01000034">
    <property type="protein sequence ID" value="RJG39484.1"/>
    <property type="molecule type" value="Genomic_DNA"/>
</dbReference>
<evidence type="ECO:0000256" key="13">
    <source>
        <dbReference type="ARBA" id="ARBA00034617"/>
    </source>
</evidence>
<dbReference type="InterPro" id="IPR014017">
    <property type="entry name" value="DNA_helicase_UvrD-like_C"/>
</dbReference>
<dbReference type="Pfam" id="PF00580">
    <property type="entry name" value="UvrD-helicase"/>
    <property type="match status" value="1"/>
</dbReference>
<evidence type="ECO:0000259" key="17">
    <source>
        <dbReference type="PROSITE" id="PS51198"/>
    </source>
</evidence>
<dbReference type="HAMAP" id="MF_01485">
    <property type="entry name" value="RecB"/>
    <property type="match status" value="1"/>
</dbReference>
<dbReference type="InterPro" id="IPR011335">
    <property type="entry name" value="Restrct_endonuc-II-like"/>
</dbReference>
<accession>A0A418YAD4</accession>
<dbReference type="GO" id="GO:0043138">
    <property type="term" value="F:3'-5' DNA helicase activity"/>
    <property type="evidence" value="ECO:0007669"/>
    <property type="project" value="UniProtKB-UniRule"/>
</dbReference>
<dbReference type="RefSeq" id="WP_119912204.1">
    <property type="nucleotide sequence ID" value="NZ_QZCH01000034.1"/>
</dbReference>
<dbReference type="PROSITE" id="PS51217">
    <property type="entry name" value="UVRD_HELICASE_CTER"/>
    <property type="match status" value="1"/>
</dbReference>
<keyword evidence="8 15" id="KW-0067">ATP-binding</keyword>
<dbReference type="InterPro" id="IPR027417">
    <property type="entry name" value="P-loop_NTPase"/>
</dbReference>
<dbReference type="Proteomes" id="UP000283255">
    <property type="component" value="Unassembled WGS sequence"/>
</dbReference>
<keyword evidence="7 15" id="KW-0269">Exonuclease</keyword>
<dbReference type="InterPro" id="IPR038726">
    <property type="entry name" value="PDDEXK_AddAB-type"/>
</dbReference>
<reference evidence="19 20" key="2">
    <citation type="submission" date="2019-01" db="EMBL/GenBank/DDBJ databases">
        <title>Motilimonas pumilus sp. nov., isolated from the gut of sea cucumber (Apostichopus japonicus).</title>
        <authorList>
            <person name="Wang F.-Q."/>
            <person name="Ren L.-H."/>
            <person name="Lin Y.-W."/>
            <person name="Sun G.-H."/>
            <person name="Du Z.-J."/>
            <person name="Zhao J.-X."/>
            <person name="Liu X.-J."/>
            <person name="Liu L.-J."/>
        </authorList>
    </citation>
    <scope>NUCLEOTIDE SEQUENCE [LARGE SCALE GENOMIC DNA]</scope>
    <source>
        <strain evidence="19 20">PLHSC7-2</strain>
    </source>
</reference>
<evidence type="ECO:0000256" key="2">
    <source>
        <dbReference type="ARBA" id="ARBA00022723"/>
    </source>
</evidence>
<dbReference type="GO" id="GO:0000287">
    <property type="term" value="F:magnesium ion binding"/>
    <property type="evidence" value="ECO:0007669"/>
    <property type="project" value="UniProtKB-UniRule"/>
</dbReference>
<keyword evidence="10 15" id="KW-0238">DNA-binding</keyword>
<organism evidence="19 20">
    <name type="scientific">Motilimonas pumila</name>
    <dbReference type="NCBI Taxonomy" id="2303987"/>
    <lineage>
        <taxon>Bacteria</taxon>
        <taxon>Pseudomonadati</taxon>
        <taxon>Pseudomonadota</taxon>
        <taxon>Gammaproteobacteria</taxon>
        <taxon>Alteromonadales</taxon>
        <taxon>Alteromonadales genera incertae sedis</taxon>
        <taxon>Motilimonas</taxon>
    </lineage>
</organism>
<keyword evidence="20" id="KW-1185">Reference proteome</keyword>
<dbReference type="EC" id="5.6.2.4" evidence="15"/>
<feature type="region of interest" description="Nuclease activity, interacts with RecD and RecA" evidence="15">
    <location>
        <begin position="904"/>
        <end position="1185"/>
    </location>
</feature>
<dbReference type="InterPro" id="IPR014016">
    <property type="entry name" value="UvrD-like_ATP-bd"/>
</dbReference>
<keyword evidence="11 15" id="KW-0234">DNA repair</keyword>
<dbReference type="PANTHER" id="PTHR11070:SF23">
    <property type="entry name" value="RECBCD ENZYME SUBUNIT RECB"/>
    <property type="match status" value="1"/>
</dbReference>
<evidence type="ECO:0000256" key="4">
    <source>
        <dbReference type="ARBA" id="ARBA00022763"/>
    </source>
</evidence>
<comment type="catalytic activity">
    <reaction evidence="14 15">
        <text>ATP + H2O = ADP + phosphate + H(+)</text>
        <dbReference type="Rhea" id="RHEA:13065"/>
        <dbReference type="ChEBI" id="CHEBI:15377"/>
        <dbReference type="ChEBI" id="CHEBI:15378"/>
        <dbReference type="ChEBI" id="CHEBI:30616"/>
        <dbReference type="ChEBI" id="CHEBI:43474"/>
        <dbReference type="ChEBI" id="CHEBI:456216"/>
        <dbReference type="EC" id="5.6.2.4"/>
    </reaction>
</comment>
<gene>
    <name evidence="15 19" type="primary">recB</name>
    <name evidence="19" type="ORF">D1Z90_18090</name>
</gene>
<comment type="domain">
    <text evidence="15">The C-terminal domain has nuclease activity and interacts with RecD. It interacts with RecA, facilitating its loading onto ssDNA.</text>
</comment>
<keyword evidence="5 15" id="KW-0378">Hydrolase</keyword>
<evidence type="ECO:0000256" key="6">
    <source>
        <dbReference type="ARBA" id="ARBA00022806"/>
    </source>
</evidence>
<dbReference type="PROSITE" id="PS51198">
    <property type="entry name" value="UVRD_HELICASE_ATP_BIND"/>
    <property type="match status" value="1"/>
</dbReference>
<protein>
    <recommendedName>
        <fullName evidence="15">RecBCD enzyme subunit RecB</fullName>
        <ecNumber evidence="15">3.1.11.5</ecNumber>
        <ecNumber evidence="15">5.6.2.4</ecNumber>
    </recommendedName>
    <alternativeName>
        <fullName evidence="15">DNA 3'-5' helicase subunit RecB</fullName>
    </alternativeName>
    <alternativeName>
        <fullName evidence="15">Exonuclease V subunit RecB</fullName>
        <shortName evidence="15">ExoV subunit RecB</shortName>
    </alternativeName>
    <alternativeName>
        <fullName evidence="15">Helicase/nuclease RecBCD subunit RecB</fullName>
    </alternativeName>
</protein>
<feature type="binding site" evidence="15">
    <location>
        <position position="1068"/>
    </location>
    <ligand>
        <name>Mg(2+)</name>
        <dbReference type="ChEBI" id="CHEBI:18420"/>
    </ligand>
</feature>
<comment type="caution">
    <text evidence="19">The sequence shown here is derived from an EMBL/GenBank/DDBJ whole genome shotgun (WGS) entry which is preliminary data.</text>
</comment>
<keyword evidence="2 15" id="KW-0479">Metal-binding</keyword>
<keyword evidence="9 15" id="KW-0460">Magnesium</keyword>
<keyword evidence="3 15" id="KW-0547">Nucleotide-binding</keyword>
<feature type="binding site" evidence="15">
    <location>
        <position position="956"/>
    </location>
    <ligand>
        <name>Mg(2+)</name>
        <dbReference type="ChEBI" id="CHEBI:18420"/>
    </ligand>
</feature>
<dbReference type="Gene3D" id="1.10.486.10">
    <property type="entry name" value="PCRA, domain 4"/>
    <property type="match status" value="1"/>
</dbReference>
<evidence type="ECO:0000259" key="18">
    <source>
        <dbReference type="PROSITE" id="PS51217"/>
    </source>
</evidence>
<dbReference type="Pfam" id="PF13361">
    <property type="entry name" value="UvrD_C"/>
    <property type="match status" value="1"/>
</dbReference>
<dbReference type="SUPFAM" id="SSF52980">
    <property type="entry name" value="Restriction endonuclease-like"/>
    <property type="match status" value="1"/>
</dbReference>
<evidence type="ECO:0000313" key="20">
    <source>
        <dbReference type="Proteomes" id="UP000283255"/>
    </source>
</evidence>
<comment type="similarity">
    <text evidence="15">Belongs to the helicase family. UvrD subfamily.</text>
</comment>
<feature type="active site" description="For nuclease activity" evidence="15">
    <location>
        <position position="1081"/>
    </location>
</feature>